<sequence length="1491" mass="171168">LSSAKSKLRSLRWKIRWHVFDHDKPQKWITILVIGKSVEVLLLFQSASFCITICRCLTFPTARNSVDFMASIIQITLLFSNVRSDKKNHLAIKKSLKLCIFLRIFILQHRICSRTFIEHCVSVYWSMAASTSKEMLPPEIGKRHSGYLKLIETIGPLKSTKKRWFVLEENALFLYYYRSEREFTPVGRIYLPTAVFTYDPKQNYTFVIRSNGESLVLEAPDCKSRLYWLQALQTQRRICIESQAKEFGSEAELFPKLPDLAEFLPSLGFSSADNYPIEPAAETEERSSVFYVDEKGGLHENSFQYPVSEGVNCDEKQTFSNAADATTKKTEYLKSSKISAAESETSQSATKLNGFNFSSFPLLRSKKNYDELITVVNALKERCLDLHDEVAASRDLIQVLQNSIVANKDQTAALQRLINATGNESERLQFYLDTESQRAQLQAENEKIKSELKKATDKVKNFEKQLLKQADDMESYRQALRSKDEIILRLTNECSAQKQGSINSDLIFDAVEPFFEDIEITDVIDQEVDKMKDLVSGYETQNQFLNKEILELHNLIRHMESREVSHTKRYYNMEAQFYQLKSRYLLLLNHFRPNKVLSLNVVEELVKEARTTLLDDRVQCDYFTDDLGFYFTASHAGSGSLNEELIQRAGDLQRKSDQISSKQKKEADELYLDWLTRWDSFLVNFSGKLLEPNSELKQLIRSGVPHAYRARVWKDLINNWVKDTLAEVGTGYFTCLCRQGLAKSSEGYDASFKQVPLIDLDLARTLPHNRHFEDMQAEKIEPLRRVLYAYRQHNPDIGYCQGLNRLAAVVLLYLSEEDAFWALVAIIEHLQPRNYYGRTVIAAQADQRVLEEIVHEKLPKVHAHLRSFEVDLSLFTFSWFLTIFVDNFPHQTYLNIWDCFLFEGNKVLFRFATAALKLKEDEIIACKSSGALHSCLSKIGESMNDYKALAQNAVSRPGGFGLSALEARLQPAHMLICLTDIVQTIVIASTAFRTLNPFSQKPIEQKRKLYLAEILLKELNCPNVQTVRTIDFMPLFLAGSNSVQFFLWVCENARTLPLQSRKSDQEEEKEGEEVEKSCDQIVICNKLKEDCLQNRCSLPLYNGGEDGGEQQALFELLRGLSVQNHADVELNHQKLAQMHGDDPQQQRYVVLQKKFAQLENMFDKIGRHFDDLLCLTGRYSLDPNLLCLPSNFIALTSHLKVANDFVQIWEQNLIEMKNRADKMTTIFWLADLTECRDKFYSANLASILAQVRSKWWSNLNNLENVHDVFDDLPNDQQHQQEAVVQFCQENEILRQKISSYLHSIGNISTDCDLVPILKAIAAVQDAMLSDYEQVLKRPQLYVGRLIADVESTLIYSDKFCEIFSTLVNNLLKVKQLLENAAQLKASFLESEAILKRNLALLKMVVEPTMTTVDQCSQETASWHLASEINVNNFQKRVDELVDIYCRCSSAVVDLESKDLKSLHKRETQLHARLNDLDDLYDLFDESSSSSS</sequence>
<dbReference type="GO" id="GO:0005096">
    <property type="term" value="F:GTPase activator activity"/>
    <property type="evidence" value="ECO:0007669"/>
    <property type="project" value="TreeGrafter"/>
</dbReference>
<dbReference type="Gene3D" id="1.10.472.80">
    <property type="entry name" value="Ypt/Rab-GAP domain of gyp1p, domain 3"/>
    <property type="match status" value="1"/>
</dbReference>
<proteinExistence type="predicted"/>
<dbReference type="PROSITE" id="PS50003">
    <property type="entry name" value="PH_DOMAIN"/>
    <property type="match status" value="1"/>
</dbReference>
<comment type="caution">
    <text evidence="4">The sequence shown here is derived from an EMBL/GenBank/DDBJ whole genome shotgun (WGS) entry which is preliminary data.</text>
</comment>
<feature type="domain" description="PH" evidence="2">
    <location>
        <begin position="141"/>
        <end position="237"/>
    </location>
</feature>
<dbReference type="Pfam" id="PF00169">
    <property type="entry name" value="PH"/>
    <property type="match status" value="1"/>
</dbReference>
<dbReference type="PANTHER" id="PTHR47219:SF20">
    <property type="entry name" value="TBC1 DOMAIN FAMILY MEMBER 2B"/>
    <property type="match status" value="1"/>
</dbReference>
<dbReference type="InterPro" id="IPR050302">
    <property type="entry name" value="Rab_GAP_TBC_domain"/>
</dbReference>
<dbReference type="SMART" id="SM00233">
    <property type="entry name" value="PH"/>
    <property type="match status" value="1"/>
</dbReference>
<dbReference type="SUPFAM" id="SSF47923">
    <property type="entry name" value="Ypt/Rab-GAP domain of gyp1p"/>
    <property type="match status" value="2"/>
</dbReference>
<dbReference type="FunFam" id="1.10.8.270:FF:000026">
    <property type="entry name" value="TBC (Tre-2/Bub2/Cdc16) domain family"/>
    <property type="match status" value="1"/>
</dbReference>
<feature type="coiled-coil region" evidence="1">
    <location>
        <begin position="528"/>
        <end position="562"/>
    </location>
</feature>
<dbReference type="InterPro" id="IPR000195">
    <property type="entry name" value="Rab-GAP-TBC_dom"/>
</dbReference>
<keyword evidence="5" id="KW-1185">Reference proteome</keyword>
<evidence type="ECO:0000259" key="3">
    <source>
        <dbReference type="PROSITE" id="PS50086"/>
    </source>
</evidence>
<dbReference type="Gene3D" id="1.10.8.270">
    <property type="entry name" value="putative rabgap domain of human tbc1 domain family member 14 like domains"/>
    <property type="match status" value="1"/>
</dbReference>
<protein>
    <submittedName>
        <fullName evidence="4">TBC1 domain family member 2B</fullName>
    </submittedName>
</protein>
<evidence type="ECO:0000313" key="4">
    <source>
        <dbReference type="EMBL" id="KRY86356.1"/>
    </source>
</evidence>
<feature type="non-terminal residue" evidence="4">
    <location>
        <position position="1"/>
    </location>
</feature>
<feature type="domain" description="Rab-GAP TBC" evidence="3">
    <location>
        <begin position="703"/>
        <end position="904"/>
    </location>
</feature>
<dbReference type="CDD" id="cd01265">
    <property type="entry name" value="PH_TBC1D2A"/>
    <property type="match status" value="1"/>
</dbReference>
<dbReference type="Pfam" id="PF00566">
    <property type="entry name" value="RabGAP-TBC"/>
    <property type="match status" value="1"/>
</dbReference>
<dbReference type="GO" id="GO:0031267">
    <property type="term" value="F:small GTPase binding"/>
    <property type="evidence" value="ECO:0007669"/>
    <property type="project" value="TreeGrafter"/>
</dbReference>
<keyword evidence="1" id="KW-0175">Coiled coil</keyword>
<name>A0A0V1FK14_TRIPS</name>
<dbReference type="Proteomes" id="UP000054995">
    <property type="component" value="Unassembled WGS sequence"/>
</dbReference>
<dbReference type="InterPro" id="IPR011993">
    <property type="entry name" value="PH-like_dom_sf"/>
</dbReference>
<dbReference type="Gene3D" id="2.30.29.30">
    <property type="entry name" value="Pleckstrin-homology domain (PH domain)/Phosphotyrosine-binding domain (PTB)"/>
    <property type="match status" value="1"/>
</dbReference>
<dbReference type="PROSITE" id="PS50086">
    <property type="entry name" value="TBC_RABGAP"/>
    <property type="match status" value="1"/>
</dbReference>
<gene>
    <name evidence="4" type="primary">tbc1d2b</name>
    <name evidence="4" type="ORF">T4D_14435</name>
</gene>
<organism evidence="4 5">
    <name type="scientific">Trichinella pseudospiralis</name>
    <name type="common">Parasitic roundworm</name>
    <dbReference type="NCBI Taxonomy" id="6337"/>
    <lineage>
        <taxon>Eukaryota</taxon>
        <taxon>Metazoa</taxon>
        <taxon>Ecdysozoa</taxon>
        <taxon>Nematoda</taxon>
        <taxon>Enoplea</taxon>
        <taxon>Dorylaimia</taxon>
        <taxon>Trichinellida</taxon>
        <taxon>Trichinellidae</taxon>
        <taxon>Trichinella</taxon>
    </lineage>
</organism>
<evidence type="ECO:0000256" key="1">
    <source>
        <dbReference type="SAM" id="Coils"/>
    </source>
</evidence>
<feature type="coiled-coil region" evidence="1">
    <location>
        <begin position="431"/>
        <end position="479"/>
    </location>
</feature>
<dbReference type="EMBL" id="JYDT01000073">
    <property type="protein sequence ID" value="KRY86356.1"/>
    <property type="molecule type" value="Genomic_DNA"/>
</dbReference>
<dbReference type="InterPro" id="IPR035969">
    <property type="entry name" value="Rab-GAP_TBC_sf"/>
</dbReference>
<dbReference type="OrthoDB" id="294251at2759"/>
<evidence type="ECO:0000259" key="2">
    <source>
        <dbReference type="PROSITE" id="PS50003"/>
    </source>
</evidence>
<accession>A0A0V1FK14</accession>
<feature type="non-terminal residue" evidence="4">
    <location>
        <position position="1491"/>
    </location>
</feature>
<reference evidence="4 5" key="1">
    <citation type="submission" date="2015-01" db="EMBL/GenBank/DDBJ databases">
        <title>Evolution of Trichinella species and genotypes.</title>
        <authorList>
            <person name="Korhonen P.K."/>
            <person name="Edoardo P."/>
            <person name="Giuseppe L.R."/>
            <person name="Gasser R.B."/>
        </authorList>
    </citation>
    <scope>NUCLEOTIDE SEQUENCE [LARGE SCALE GENOMIC DNA]</scope>
    <source>
        <strain evidence="4">ISS470</strain>
    </source>
</reference>
<dbReference type="SUPFAM" id="SSF50729">
    <property type="entry name" value="PH domain-like"/>
    <property type="match status" value="1"/>
</dbReference>
<evidence type="ECO:0000313" key="5">
    <source>
        <dbReference type="Proteomes" id="UP000054995"/>
    </source>
</evidence>
<dbReference type="SMART" id="SM00164">
    <property type="entry name" value="TBC"/>
    <property type="match status" value="1"/>
</dbReference>
<dbReference type="PANTHER" id="PTHR47219">
    <property type="entry name" value="RAB GTPASE-ACTIVATING PROTEIN 1-LIKE"/>
    <property type="match status" value="1"/>
</dbReference>
<dbReference type="Gene3D" id="1.10.10.750">
    <property type="entry name" value="Ypt/Rab-GAP domain of gyp1p, domain 1"/>
    <property type="match status" value="1"/>
</dbReference>
<dbReference type="InterPro" id="IPR001849">
    <property type="entry name" value="PH_domain"/>
</dbReference>